<protein>
    <recommendedName>
        <fullName evidence="3">Periplasmic nitrate reductase, electron transfer subunit</fullName>
    </recommendedName>
    <alternativeName>
        <fullName evidence="11">Diheme cytochrome c NapB</fullName>
    </alternativeName>
</protein>
<evidence type="ECO:0000313" key="15">
    <source>
        <dbReference type="EMBL" id="GAX87917.1"/>
    </source>
</evidence>
<dbReference type="GO" id="GO:0009061">
    <property type="term" value="P:anaerobic respiration"/>
    <property type="evidence" value="ECO:0007669"/>
    <property type="project" value="InterPro"/>
</dbReference>
<dbReference type="InterPro" id="IPR036280">
    <property type="entry name" value="Multihaem_cyt_sf"/>
</dbReference>
<evidence type="ECO:0000256" key="8">
    <source>
        <dbReference type="ARBA" id="ARBA00022764"/>
    </source>
</evidence>
<keyword evidence="6 13" id="KW-0479">Metal-binding</keyword>
<organism evidence="15 16">
    <name type="scientific">Lebetimonas natsushimae</name>
    <dbReference type="NCBI Taxonomy" id="1936991"/>
    <lineage>
        <taxon>Bacteria</taxon>
        <taxon>Pseudomonadati</taxon>
        <taxon>Campylobacterota</taxon>
        <taxon>Epsilonproteobacteria</taxon>
        <taxon>Nautiliales</taxon>
        <taxon>Nautiliaceae</taxon>
        <taxon>Lebetimonas</taxon>
    </lineage>
</organism>
<comment type="similarity">
    <text evidence="2">Belongs to the NapB family.</text>
</comment>
<evidence type="ECO:0000256" key="13">
    <source>
        <dbReference type="PIRSR" id="PIRSR006105-2"/>
    </source>
</evidence>
<dbReference type="OrthoDB" id="13290at2"/>
<keyword evidence="7 14" id="KW-0732">Signal</keyword>
<sequence length="161" mass="17304">MKKLIISTLAVAAIFTGCNQATTTNNSVSKTVEVTGVRKSNVNAGSENLPVVKYTNQAPVPGQVKPFKKSFVTAPPMIPHSVEGMVPITIKSNMCLNCHMPASAKAMGVTPMPKDHFVDNFEGGKHIQRVAGSRFNCTLCHAPQAKVNPVIENKFESLRGK</sequence>
<comment type="caution">
    <text evidence="15">The sequence shown here is derived from an EMBL/GenBank/DDBJ whole genome shotgun (WGS) entry which is preliminary data.</text>
</comment>
<evidence type="ECO:0000313" key="16">
    <source>
        <dbReference type="Proteomes" id="UP000217944"/>
    </source>
</evidence>
<evidence type="ECO:0000256" key="2">
    <source>
        <dbReference type="ARBA" id="ARBA00007368"/>
    </source>
</evidence>
<feature type="binding site" description="axial binding residue" evidence="13">
    <location>
        <position position="80"/>
    </location>
    <ligand>
        <name>heme c</name>
        <dbReference type="ChEBI" id="CHEBI:61717"/>
        <label>1</label>
    </ligand>
    <ligandPart>
        <name>Fe</name>
        <dbReference type="ChEBI" id="CHEBI:18248"/>
    </ligandPart>
</feature>
<dbReference type="SUPFAM" id="SSF48695">
    <property type="entry name" value="Multiheme cytochromes"/>
    <property type="match status" value="1"/>
</dbReference>
<evidence type="ECO:0000256" key="5">
    <source>
        <dbReference type="ARBA" id="ARBA00022617"/>
    </source>
</evidence>
<evidence type="ECO:0000256" key="1">
    <source>
        <dbReference type="ARBA" id="ARBA00004418"/>
    </source>
</evidence>
<gene>
    <name evidence="15" type="ORF">LNAT_P1214</name>
</gene>
<comment type="subcellular location">
    <subcellularLocation>
        <location evidence="1">Periplasm</location>
    </subcellularLocation>
</comment>
<keyword evidence="9" id="KW-0249">Electron transport</keyword>
<feature type="binding site" description="covalent" evidence="12">
    <location>
        <position position="137"/>
    </location>
    <ligand>
        <name>heme c</name>
        <dbReference type="ChEBI" id="CHEBI:61717"/>
        <label>2</label>
    </ligand>
</feature>
<proteinExistence type="inferred from homology"/>
<accession>A0A292YD61</accession>
<dbReference type="GO" id="GO:0046872">
    <property type="term" value="F:metal ion binding"/>
    <property type="evidence" value="ECO:0007669"/>
    <property type="project" value="UniProtKB-KW"/>
</dbReference>
<feature type="chain" id="PRO_5013398959" description="Periplasmic nitrate reductase, electron transfer subunit" evidence="14">
    <location>
        <begin position="22"/>
        <end position="161"/>
    </location>
</feature>
<keyword evidence="8" id="KW-0574">Periplasm</keyword>
<dbReference type="PANTHER" id="PTHR38604">
    <property type="entry name" value="PERIPLASMIC NITRATE REDUCTASE, ELECTRON TRANSFER SUBUNIT"/>
    <property type="match status" value="1"/>
</dbReference>
<feature type="binding site" description="covalent" evidence="12">
    <location>
        <position position="98"/>
    </location>
    <ligand>
        <name>heme c</name>
        <dbReference type="ChEBI" id="CHEBI:61717"/>
        <label>1</label>
    </ligand>
</feature>
<dbReference type="EMBL" id="BDME01000002">
    <property type="protein sequence ID" value="GAX87917.1"/>
    <property type="molecule type" value="Genomic_DNA"/>
</dbReference>
<feature type="binding site" description="covalent" evidence="12">
    <location>
        <position position="95"/>
    </location>
    <ligand>
        <name>heme c</name>
        <dbReference type="ChEBI" id="CHEBI:61717"/>
        <label>1</label>
    </ligand>
</feature>
<evidence type="ECO:0000256" key="4">
    <source>
        <dbReference type="ARBA" id="ARBA00022448"/>
    </source>
</evidence>
<dbReference type="Proteomes" id="UP000217944">
    <property type="component" value="Unassembled WGS sequence"/>
</dbReference>
<feature type="binding site" description="axial binding residue" evidence="13">
    <location>
        <position position="116"/>
    </location>
    <ligand>
        <name>heme c</name>
        <dbReference type="ChEBI" id="CHEBI:61717"/>
        <label>2</label>
    </ligand>
    <ligandPart>
        <name>Fe</name>
        <dbReference type="ChEBI" id="CHEBI:18248"/>
    </ligandPart>
</feature>
<evidence type="ECO:0000256" key="3">
    <source>
        <dbReference type="ARBA" id="ARBA00013773"/>
    </source>
</evidence>
<dbReference type="PROSITE" id="PS51257">
    <property type="entry name" value="PROKAR_LIPOPROTEIN"/>
    <property type="match status" value="1"/>
</dbReference>
<dbReference type="Pfam" id="PF03892">
    <property type="entry name" value="NapB"/>
    <property type="match status" value="1"/>
</dbReference>
<name>A0A292YD61_9BACT</name>
<dbReference type="RefSeq" id="WP_096259456.1">
    <property type="nucleotide sequence ID" value="NZ_BDME01000002.1"/>
</dbReference>
<feature type="binding site" description="axial binding residue" evidence="13">
    <location>
        <position position="141"/>
    </location>
    <ligand>
        <name>heme c</name>
        <dbReference type="ChEBI" id="CHEBI:61717"/>
        <label>2</label>
    </ligand>
    <ligandPart>
        <name>Fe</name>
        <dbReference type="ChEBI" id="CHEBI:18248"/>
    </ligandPart>
</feature>
<evidence type="ECO:0000256" key="12">
    <source>
        <dbReference type="PIRSR" id="PIRSR006105-1"/>
    </source>
</evidence>
<keyword evidence="16" id="KW-1185">Reference proteome</keyword>
<keyword evidence="4" id="KW-0813">Transport</keyword>
<keyword evidence="10 13" id="KW-0408">Iron</keyword>
<feature type="binding site" description="axial binding residue" evidence="13">
    <location>
        <position position="99"/>
    </location>
    <ligand>
        <name>heme c</name>
        <dbReference type="ChEBI" id="CHEBI:61717"/>
        <label>1</label>
    </ligand>
    <ligandPart>
        <name>Fe</name>
        <dbReference type="ChEBI" id="CHEBI:18248"/>
    </ligandPart>
</feature>
<dbReference type="PANTHER" id="PTHR38604:SF1">
    <property type="entry name" value="PERIPLASMIC NITRATE REDUCTASE, ELECTRON TRANSFER SUBUNIT"/>
    <property type="match status" value="1"/>
</dbReference>
<dbReference type="GO" id="GO:0042597">
    <property type="term" value="C:periplasmic space"/>
    <property type="evidence" value="ECO:0007669"/>
    <property type="project" value="UniProtKB-SubCell"/>
</dbReference>
<feature type="signal peptide" evidence="14">
    <location>
        <begin position="1"/>
        <end position="21"/>
    </location>
</feature>
<evidence type="ECO:0000256" key="10">
    <source>
        <dbReference type="ARBA" id="ARBA00023004"/>
    </source>
</evidence>
<dbReference type="InterPro" id="IPR005591">
    <property type="entry name" value="NapB"/>
</dbReference>
<evidence type="ECO:0000256" key="9">
    <source>
        <dbReference type="ARBA" id="ARBA00022982"/>
    </source>
</evidence>
<keyword evidence="5 12" id="KW-0349">Heme</keyword>
<dbReference type="Gene3D" id="1.10.1130.10">
    <property type="entry name" value="Flavocytochrome C3, Chain A"/>
    <property type="match status" value="1"/>
</dbReference>
<comment type="PTM">
    <text evidence="12">Binds 2 heme C groups per subunit.</text>
</comment>
<dbReference type="PIRSF" id="PIRSF006105">
    <property type="entry name" value="NapB"/>
    <property type="match status" value="1"/>
</dbReference>
<dbReference type="AlphaFoldDB" id="A0A292YD61"/>
<feature type="binding site" description="covalent" evidence="12">
    <location>
        <position position="140"/>
    </location>
    <ligand>
        <name>heme c</name>
        <dbReference type="ChEBI" id="CHEBI:61717"/>
        <label>2</label>
    </ligand>
</feature>
<evidence type="ECO:0000256" key="6">
    <source>
        <dbReference type="ARBA" id="ARBA00022723"/>
    </source>
</evidence>
<evidence type="ECO:0000256" key="14">
    <source>
        <dbReference type="SAM" id="SignalP"/>
    </source>
</evidence>
<reference evidence="15 16" key="1">
    <citation type="journal article" date="2017" name="Syst. Appl. Microbiol.">
        <title>Lebetimonas natsushimae sp. nov., a novel strictly anaerobic, moderately thermophilic chemoautotroph isolated from a deep-sea hydrothermal vent polychaete nest in the Mid-Okinawa Trough.</title>
        <authorList>
            <person name="Nagata R."/>
            <person name="Takaki Y."/>
            <person name="Tame A."/>
            <person name="Nunoura T."/>
            <person name="Muto H."/>
            <person name="Mino S."/>
            <person name="Sawayama S."/>
            <person name="Takai K."/>
            <person name="Nakagawa S."/>
        </authorList>
    </citation>
    <scope>NUCLEOTIDE SEQUENCE [LARGE SCALE GENOMIC DNA]</scope>
    <source>
        <strain evidence="15 16">HS1857</strain>
    </source>
</reference>
<evidence type="ECO:0000256" key="7">
    <source>
        <dbReference type="ARBA" id="ARBA00022729"/>
    </source>
</evidence>
<evidence type="ECO:0000256" key="11">
    <source>
        <dbReference type="ARBA" id="ARBA00031832"/>
    </source>
</evidence>